<dbReference type="InterPro" id="IPR046342">
    <property type="entry name" value="CBS_dom_sf"/>
</dbReference>
<sequence>MEKSIEPYVIGSYMNREIATEYHDSLSLRISYMLTHMLVSGLHYEWKWKKTGFSGEEHAEWQVLIALVGSVVLTDSTDKWTWVGSGNGSFSVGDVRKMLQTDLDFSQSSVFEWCKWIPKKCNIFGWRAEMGRIPTAAALSRRNIHIPDVSCPLCGDADETVDHLFSGCIVSSVLWHRISTWCKIQNLFAFSFKDLLEAHNYVGLTGKSKDIFYGIVIIGCWSIWKARNNLKFQQKKVKMDDIFSEVKVHVIHGWAWAGTPNEGAAWLRLQRLADTWHRILLIPVTGGVIVGMLHGLLEILDQIRQSTPGHGSSFLSGFNPIVKAIQAAVTLGTGCSLGPEGPSVDIGKSCANGCSLMMENNKERRIALVAAGSAAGIASGFNAAVAGSFFAIETVLRPLRAENSPPFTTAMIILASVISSTVSNAVLGEKQAFTVPTYDLKSAAELPLYLILGMLCGVVSVLFTRLVTWFSNFFEYIKERFGLPAVVTPALGGLGAGIIALKYPGVLYWGFNNVDEILHTGKIASAPGIWLLAQLAAAKVVATALCKGSGLVGGMYAPSLMIGAAVGAVFGGSAGQLINSAIPGNTAIAEPQAYALGAVGLAIWVPSVANQSKESEGSDSKRGYAMLSPVDKFENWRQQTGDGDDLELCVMGPDDNHEAVDEDFILEDLKVSQAMSTNYLNVGLSSTIKEAVQRMDNGHQTCVLVIDTEEHLEGILTYGDIKRGMMRDYDEIEGASSTPDFGECLVSSVCTRGINYRGRKRGLLTCYPDTDLAIAKKLMEAKGIKQLPVVQRAVDFQEERKRRIVAILYYHSVWNCLREELNHRGQEYQPRSEDHTESRVSNGH</sequence>
<evidence type="ECO:0000256" key="4">
    <source>
        <dbReference type="ARBA" id="ARBA00022989"/>
    </source>
</evidence>
<keyword evidence="4 7" id="KW-1133">Transmembrane helix</keyword>
<dbReference type="GO" id="GO:0005794">
    <property type="term" value="C:Golgi apparatus"/>
    <property type="evidence" value="ECO:0007669"/>
    <property type="project" value="TreeGrafter"/>
</dbReference>
<evidence type="ECO:0000313" key="10">
    <source>
        <dbReference type="Proteomes" id="UP000245207"/>
    </source>
</evidence>
<dbReference type="InterPro" id="IPR001807">
    <property type="entry name" value="ClC"/>
</dbReference>
<organism evidence="9 10">
    <name type="scientific">Artemisia annua</name>
    <name type="common">Sweet wormwood</name>
    <dbReference type="NCBI Taxonomy" id="35608"/>
    <lineage>
        <taxon>Eukaryota</taxon>
        <taxon>Viridiplantae</taxon>
        <taxon>Streptophyta</taxon>
        <taxon>Embryophyta</taxon>
        <taxon>Tracheophyta</taxon>
        <taxon>Spermatophyta</taxon>
        <taxon>Magnoliopsida</taxon>
        <taxon>eudicotyledons</taxon>
        <taxon>Gunneridae</taxon>
        <taxon>Pentapetalae</taxon>
        <taxon>asterids</taxon>
        <taxon>campanulids</taxon>
        <taxon>Asterales</taxon>
        <taxon>Asteraceae</taxon>
        <taxon>Asteroideae</taxon>
        <taxon>Anthemideae</taxon>
        <taxon>Artemisiinae</taxon>
        <taxon>Artemisia</taxon>
    </lineage>
</organism>
<keyword evidence="7" id="KW-0813">Transport</keyword>
<dbReference type="Pfam" id="PF00654">
    <property type="entry name" value="Voltage_CLC"/>
    <property type="match status" value="1"/>
</dbReference>
<feature type="transmembrane region" description="Helical" evidence="7">
    <location>
        <begin position="481"/>
        <end position="501"/>
    </location>
</feature>
<dbReference type="InterPro" id="IPR014743">
    <property type="entry name" value="Cl-channel_core"/>
</dbReference>
<dbReference type="CDD" id="cd00400">
    <property type="entry name" value="Voltage_gated_ClC"/>
    <property type="match status" value="1"/>
</dbReference>
<feature type="transmembrane region" description="Helical" evidence="7">
    <location>
        <begin position="407"/>
        <end position="427"/>
    </location>
</feature>
<dbReference type="Pfam" id="PF13966">
    <property type="entry name" value="zf-RVT"/>
    <property type="match status" value="1"/>
</dbReference>
<dbReference type="OrthoDB" id="4564at2759"/>
<evidence type="ECO:0000313" key="9">
    <source>
        <dbReference type="EMBL" id="PWA99870.1"/>
    </source>
</evidence>
<feature type="transmembrane region" description="Helical" evidence="7">
    <location>
        <begin position="276"/>
        <end position="297"/>
    </location>
</feature>
<keyword evidence="7" id="KW-0406">Ion transport</keyword>
<dbReference type="EMBL" id="PKPP01000003">
    <property type="protein sequence ID" value="PWA99870.1"/>
    <property type="molecule type" value="Genomic_DNA"/>
</dbReference>
<dbReference type="InterPro" id="IPR026960">
    <property type="entry name" value="RVT-Znf"/>
</dbReference>
<dbReference type="Gene3D" id="3.10.580.10">
    <property type="entry name" value="CBS-domain"/>
    <property type="match status" value="1"/>
</dbReference>
<feature type="domain" description="CBS" evidence="8">
    <location>
        <begin position="675"/>
        <end position="731"/>
    </location>
</feature>
<evidence type="ECO:0000259" key="8">
    <source>
        <dbReference type="PROSITE" id="PS51371"/>
    </source>
</evidence>
<dbReference type="SUPFAM" id="SSF81340">
    <property type="entry name" value="Clc chloride channel"/>
    <property type="match status" value="1"/>
</dbReference>
<comment type="similarity">
    <text evidence="2 7">Belongs to the chloride channel (TC 2.A.49) family.</text>
</comment>
<dbReference type="GO" id="GO:0009507">
    <property type="term" value="C:chloroplast"/>
    <property type="evidence" value="ECO:0007669"/>
    <property type="project" value="TreeGrafter"/>
</dbReference>
<dbReference type="InterPro" id="IPR050368">
    <property type="entry name" value="ClC-type_chloride_channel"/>
</dbReference>
<feature type="transmembrane region" description="Helical" evidence="7">
    <location>
        <begin position="448"/>
        <end position="469"/>
    </location>
</feature>
<protein>
    <recommendedName>
        <fullName evidence="7">Chloride channel protein</fullName>
    </recommendedName>
</protein>
<dbReference type="PANTHER" id="PTHR43427">
    <property type="entry name" value="CHLORIDE CHANNEL PROTEIN CLC-E"/>
    <property type="match status" value="1"/>
</dbReference>
<evidence type="ECO:0000256" key="1">
    <source>
        <dbReference type="ARBA" id="ARBA00004141"/>
    </source>
</evidence>
<proteinExistence type="inferred from homology"/>
<accession>A0A2U1QPD2</accession>
<dbReference type="Proteomes" id="UP000245207">
    <property type="component" value="Unassembled WGS sequence"/>
</dbReference>
<dbReference type="STRING" id="35608.A0A2U1QPD2"/>
<comment type="caution">
    <text evidence="9">The sequence shown here is derived from an EMBL/GenBank/DDBJ whole genome shotgun (WGS) entry which is preliminary data.</text>
</comment>
<name>A0A2U1QPD2_ARTAN</name>
<dbReference type="SMART" id="SM00116">
    <property type="entry name" value="CBS"/>
    <property type="match status" value="2"/>
</dbReference>
<evidence type="ECO:0000256" key="5">
    <source>
        <dbReference type="ARBA" id="ARBA00023136"/>
    </source>
</evidence>
<dbReference type="AlphaFoldDB" id="A0A2U1QPD2"/>
<dbReference type="GO" id="GO:0016020">
    <property type="term" value="C:membrane"/>
    <property type="evidence" value="ECO:0007669"/>
    <property type="project" value="UniProtKB-SubCell"/>
</dbReference>
<dbReference type="PROSITE" id="PS51371">
    <property type="entry name" value="CBS"/>
    <property type="match status" value="1"/>
</dbReference>
<dbReference type="PANTHER" id="PTHR43427:SF3">
    <property type="entry name" value="CHLORIDE CHANNEL PROTEIN CLC-F"/>
    <property type="match status" value="1"/>
</dbReference>
<keyword evidence="7" id="KW-0868">Chloride</keyword>
<keyword evidence="5 7" id="KW-0472">Membrane</keyword>
<keyword evidence="6" id="KW-0129">CBS domain</keyword>
<dbReference type="Pfam" id="PF00571">
    <property type="entry name" value="CBS"/>
    <property type="match status" value="1"/>
</dbReference>
<reference evidence="9 10" key="1">
    <citation type="journal article" date="2018" name="Mol. Plant">
        <title>The genome of Artemisia annua provides insight into the evolution of Asteraceae family and artemisinin biosynthesis.</title>
        <authorList>
            <person name="Shen Q."/>
            <person name="Zhang L."/>
            <person name="Liao Z."/>
            <person name="Wang S."/>
            <person name="Yan T."/>
            <person name="Shi P."/>
            <person name="Liu M."/>
            <person name="Fu X."/>
            <person name="Pan Q."/>
            <person name="Wang Y."/>
            <person name="Lv Z."/>
            <person name="Lu X."/>
            <person name="Zhang F."/>
            <person name="Jiang W."/>
            <person name="Ma Y."/>
            <person name="Chen M."/>
            <person name="Hao X."/>
            <person name="Li L."/>
            <person name="Tang Y."/>
            <person name="Lv G."/>
            <person name="Zhou Y."/>
            <person name="Sun X."/>
            <person name="Brodelius P.E."/>
            <person name="Rose J.K.C."/>
            <person name="Tang K."/>
        </authorList>
    </citation>
    <scope>NUCLEOTIDE SEQUENCE [LARGE SCALE GENOMIC DNA]</scope>
    <source>
        <strain evidence="10">cv. Huhao1</strain>
        <tissue evidence="9">Leaf</tissue>
    </source>
</reference>
<keyword evidence="3 7" id="KW-0812">Transmembrane</keyword>
<evidence type="ECO:0000256" key="7">
    <source>
        <dbReference type="RuleBase" id="RU361221"/>
    </source>
</evidence>
<dbReference type="InterPro" id="IPR000644">
    <property type="entry name" value="CBS_dom"/>
</dbReference>
<comment type="subcellular location">
    <subcellularLocation>
        <location evidence="1 7">Membrane</location>
        <topology evidence="1 7">Multi-pass membrane protein</topology>
    </subcellularLocation>
</comment>
<comment type="caution">
    <text evidence="7">Lacks conserved residue(s) required for the propagation of feature annotation.</text>
</comment>
<keyword evidence="10" id="KW-1185">Reference proteome</keyword>
<evidence type="ECO:0000256" key="3">
    <source>
        <dbReference type="ARBA" id="ARBA00022692"/>
    </source>
</evidence>
<feature type="transmembrane region" description="Helical" evidence="7">
    <location>
        <begin position="366"/>
        <end position="392"/>
    </location>
</feature>
<gene>
    <name evidence="9" type="ORF">CTI12_AA001740</name>
</gene>
<dbReference type="SUPFAM" id="SSF54631">
    <property type="entry name" value="CBS-domain pair"/>
    <property type="match status" value="1"/>
</dbReference>
<evidence type="ECO:0000256" key="2">
    <source>
        <dbReference type="ARBA" id="ARBA00009476"/>
    </source>
</evidence>
<dbReference type="PRINTS" id="PR00762">
    <property type="entry name" value="CLCHANNEL"/>
</dbReference>
<evidence type="ECO:0000256" key="6">
    <source>
        <dbReference type="PROSITE-ProRule" id="PRU00703"/>
    </source>
</evidence>
<dbReference type="Gene3D" id="1.10.3080.10">
    <property type="entry name" value="Clc chloride channel"/>
    <property type="match status" value="1"/>
</dbReference>
<dbReference type="GO" id="GO:0005254">
    <property type="term" value="F:chloride channel activity"/>
    <property type="evidence" value="ECO:0007669"/>
    <property type="project" value="UniProtKB-UniRule"/>
</dbReference>